<accession>A0A250XEK2</accession>
<evidence type="ECO:0000259" key="2">
    <source>
        <dbReference type="Pfam" id="PF25597"/>
    </source>
</evidence>
<feature type="domain" description="Retroviral polymerase SH3-like" evidence="2">
    <location>
        <begin position="19"/>
        <end position="70"/>
    </location>
</feature>
<sequence length="163" mass="17364">NPYDISNLRPFGDVAMVMTMPRYARDGKMGPVSVKGRLMGYSKYSKAWRVLLPSGLVSESRDVVFPADKFTAGKLLAQHGNSPATLPATSSPPPPPQHEHDSDSSGDDEDSSTESDFCEDEGDTPHQGQHAAEGAAENVGIAQGAATAIRTSNRVRRPPGRAC</sequence>
<reference evidence="3 4" key="1">
    <citation type="submission" date="2017-08" db="EMBL/GenBank/DDBJ databases">
        <title>Acidophilic green algal genome provides insights into adaptation to an acidic environment.</title>
        <authorList>
            <person name="Hirooka S."/>
            <person name="Hirose Y."/>
            <person name="Kanesaki Y."/>
            <person name="Higuchi S."/>
            <person name="Fujiwara T."/>
            <person name="Onuma R."/>
            <person name="Era A."/>
            <person name="Ohbayashi R."/>
            <person name="Uzuka A."/>
            <person name="Nozaki H."/>
            <person name="Yoshikawa H."/>
            <person name="Miyagishima S.Y."/>
        </authorList>
    </citation>
    <scope>NUCLEOTIDE SEQUENCE [LARGE SCALE GENOMIC DNA]</scope>
    <source>
        <strain evidence="3 4">NIES-2499</strain>
    </source>
</reference>
<feature type="non-terminal residue" evidence="3">
    <location>
        <position position="1"/>
    </location>
</feature>
<dbReference type="OrthoDB" id="1645289at2759"/>
<keyword evidence="4" id="KW-1185">Reference proteome</keyword>
<gene>
    <name evidence="3" type="ORF">CEUSTIGMA_g8926.t1</name>
</gene>
<proteinExistence type="predicted"/>
<dbReference type="Proteomes" id="UP000232323">
    <property type="component" value="Unassembled WGS sequence"/>
</dbReference>
<comment type="caution">
    <text evidence="3">The sequence shown here is derived from an EMBL/GenBank/DDBJ whole genome shotgun (WGS) entry which is preliminary data.</text>
</comment>
<dbReference type="InterPro" id="IPR057670">
    <property type="entry name" value="SH3_retrovirus"/>
</dbReference>
<protein>
    <recommendedName>
        <fullName evidence="2">Retroviral polymerase SH3-like domain-containing protein</fullName>
    </recommendedName>
</protein>
<dbReference type="EMBL" id="BEGY01000066">
    <property type="protein sequence ID" value="GAX81497.1"/>
    <property type="molecule type" value="Genomic_DNA"/>
</dbReference>
<dbReference type="Pfam" id="PF25597">
    <property type="entry name" value="SH3_retrovirus"/>
    <property type="match status" value="1"/>
</dbReference>
<name>A0A250XEK2_9CHLO</name>
<evidence type="ECO:0000313" key="4">
    <source>
        <dbReference type="Proteomes" id="UP000232323"/>
    </source>
</evidence>
<feature type="compositionally biased region" description="Acidic residues" evidence="1">
    <location>
        <begin position="104"/>
        <end position="122"/>
    </location>
</feature>
<evidence type="ECO:0000313" key="3">
    <source>
        <dbReference type="EMBL" id="GAX81497.1"/>
    </source>
</evidence>
<evidence type="ECO:0000256" key="1">
    <source>
        <dbReference type="SAM" id="MobiDB-lite"/>
    </source>
</evidence>
<dbReference type="AlphaFoldDB" id="A0A250XEK2"/>
<organism evidence="3 4">
    <name type="scientific">Chlamydomonas eustigma</name>
    <dbReference type="NCBI Taxonomy" id="1157962"/>
    <lineage>
        <taxon>Eukaryota</taxon>
        <taxon>Viridiplantae</taxon>
        <taxon>Chlorophyta</taxon>
        <taxon>core chlorophytes</taxon>
        <taxon>Chlorophyceae</taxon>
        <taxon>CS clade</taxon>
        <taxon>Chlamydomonadales</taxon>
        <taxon>Chlamydomonadaceae</taxon>
        <taxon>Chlamydomonas</taxon>
    </lineage>
</organism>
<feature type="compositionally biased region" description="Basic residues" evidence="1">
    <location>
        <begin position="153"/>
        <end position="163"/>
    </location>
</feature>
<feature type="region of interest" description="Disordered" evidence="1">
    <location>
        <begin position="75"/>
        <end position="163"/>
    </location>
</feature>